<evidence type="ECO:0000313" key="4">
    <source>
        <dbReference type="EMBL" id="EEG25594.1"/>
    </source>
</evidence>
<dbReference type="GO" id="GO:0006152">
    <property type="term" value="P:purine nucleoside catabolic process"/>
    <property type="evidence" value="ECO:0007669"/>
    <property type="project" value="TreeGrafter"/>
</dbReference>
<dbReference type="PANTHER" id="PTHR12304">
    <property type="entry name" value="INOSINE-URIDINE PREFERRING NUCLEOSIDE HYDROLASE"/>
    <property type="match status" value="1"/>
</dbReference>
<keyword evidence="1 4" id="KW-0378">Hydrolase</keyword>
<dbReference type="Pfam" id="PF01156">
    <property type="entry name" value="IU_nuc_hydro"/>
    <property type="match status" value="1"/>
</dbReference>
<dbReference type="AlphaFoldDB" id="C0E7B8"/>
<dbReference type="Proteomes" id="UP000006247">
    <property type="component" value="Unassembled WGS sequence"/>
</dbReference>
<evidence type="ECO:0000259" key="3">
    <source>
        <dbReference type="Pfam" id="PF01156"/>
    </source>
</evidence>
<gene>
    <name evidence="4" type="ORF">CORMATOL_02907</name>
</gene>
<protein>
    <submittedName>
        <fullName evidence="4">Inosine-uridine preferring nucleoside hydrolase</fullName>
    </submittedName>
</protein>
<dbReference type="PANTHER" id="PTHR12304:SF4">
    <property type="entry name" value="URIDINE NUCLEOSIDASE"/>
    <property type="match status" value="1"/>
</dbReference>
<accession>C0E7B8</accession>
<evidence type="ECO:0000256" key="2">
    <source>
        <dbReference type="ARBA" id="ARBA00023295"/>
    </source>
</evidence>
<proteinExistence type="predicted"/>
<dbReference type="InterPro" id="IPR036452">
    <property type="entry name" value="Ribo_hydro-like"/>
</dbReference>
<name>C0E7B8_9CORY</name>
<keyword evidence="2" id="KW-0326">Glycosidase</keyword>
<evidence type="ECO:0000313" key="5">
    <source>
        <dbReference type="Proteomes" id="UP000006247"/>
    </source>
</evidence>
<dbReference type="GO" id="GO:0008477">
    <property type="term" value="F:purine nucleosidase activity"/>
    <property type="evidence" value="ECO:0007669"/>
    <property type="project" value="TreeGrafter"/>
</dbReference>
<dbReference type="EMBL" id="ACEB01000052">
    <property type="protein sequence ID" value="EEG25594.1"/>
    <property type="molecule type" value="Genomic_DNA"/>
</dbReference>
<dbReference type="GO" id="GO:0005829">
    <property type="term" value="C:cytosol"/>
    <property type="evidence" value="ECO:0007669"/>
    <property type="project" value="TreeGrafter"/>
</dbReference>
<feature type="domain" description="Inosine/uridine-preferring nucleoside hydrolase" evidence="3">
    <location>
        <begin position="18"/>
        <end position="342"/>
    </location>
</feature>
<organism evidence="4 5">
    <name type="scientific">Corynebacterium matruchotii ATCC 33806</name>
    <dbReference type="NCBI Taxonomy" id="566549"/>
    <lineage>
        <taxon>Bacteria</taxon>
        <taxon>Bacillati</taxon>
        <taxon>Actinomycetota</taxon>
        <taxon>Actinomycetes</taxon>
        <taxon>Mycobacteriales</taxon>
        <taxon>Corynebacteriaceae</taxon>
        <taxon>Corynebacterium</taxon>
    </lineage>
</organism>
<dbReference type="InterPro" id="IPR023186">
    <property type="entry name" value="IUNH"/>
</dbReference>
<reference evidence="4 5" key="1">
    <citation type="submission" date="2009-01" db="EMBL/GenBank/DDBJ databases">
        <authorList>
            <person name="Fulton L."/>
            <person name="Clifton S."/>
            <person name="Chinwalla A.T."/>
            <person name="Mitreva M."/>
            <person name="Sodergren E."/>
            <person name="Weinstock G."/>
            <person name="Clifton S."/>
            <person name="Dooling D.J."/>
            <person name="Fulton B."/>
            <person name="Minx P."/>
            <person name="Pepin K.H."/>
            <person name="Johnson M."/>
            <person name="Bhonagiri V."/>
            <person name="Nash W.E."/>
            <person name="Mardis E.R."/>
            <person name="Wilson R.K."/>
        </authorList>
    </citation>
    <scope>NUCLEOTIDE SEQUENCE [LARGE SCALE GENOMIC DNA]</scope>
    <source>
        <strain evidence="4 5">ATCC 33806</strain>
    </source>
</reference>
<dbReference type="SUPFAM" id="SSF53590">
    <property type="entry name" value="Nucleoside hydrolase"/>
    <property type="match status" value="1"/>
</dbReference>
<dbReference type="InterPro" id="IPR001910">
    <property type="entry name" value="Inosine/uridine_hydrolase_dom"/>
</dbReference>
<dbReference type="Gene3D" id="3.90.245.10">
    <property type="entry name" value="Ribonucleoside hydrolase-like"/>
    <property type="match status" value="1"/>
</dbReference>
<dbReference type="HOGENOM" id="CLU_036838_6_0_11"/>
<evidence type="ECO:0000256" key="1">
    <source>
        <dbReference type="ARBA" id="ARBA00022801"/>
    </source>
</evidence>
<sequence>MTKMMMTTMTRTNSNHPVLIDCDTGIDDALALVYLAGLAAAGEVQLRAVTTTAGNVDVTQTALNSTHILRLCGLPNVPVVAGVPTPLAVPLVTTPETHGPHGLGYVIPPETSTDTIAVTPGEPPDTVPVSVPAVATGWADLWRANRDATLIITGPATNLATYLRDHPAHQRIYLMGGAYLYPGNTTPTAEWNTWVDPHAAAEVFHATIPITVCPLGVRSQPVTESMLLSPALLDAACDILAAAHHPLADVLPDLLRFYFEFHQAMGEGYQAQIHDLITTMVALGTVDYATTTVAVDVETTSPLLRGTTVADFKGHWSAETTGQPGRKPVVKLVTSVDPQQAWAEFFRSLKLLASTPPML</sequence>
<comment type="caution">
    <text evidence="4">The sequence shown here is derived from an EMBL/GenBank/DDBJ whole genome shotgun (WGS) entry which is preliminary data.</text>
</comment>